<gene>
    <name evidence="9" type="ORF">AXK12_05685</name>
</gene>
<reference evidence="9 10" key="1">
    <citation type="submission" date="2016-02" db="EMBL/GenBank/DDBJ databases">
        <authorList>
            <person name="Wen L."/>
            <person name="He K."/>
            <person name="Yang H."/>
        </authorList>
    </citation>
    <scope>NUCLEOTIDE SEQUENCE [LARGE SCALE GENOMIC DNA]</scope>
    <source>
        <strain evidence="9 10">CV41</strain>
    </source>
</reference>
<dbReference type="OrthoDB" id="9758472at2"/>
<dbReference type="InterPro" id="IPR039426">
    <property type="entry name" value="TonB-dep_rcpt-like"/>
</dbReference>
<evidence type="ECO:0000256" key="3">
    <source>
        <dbReference type="ARBA" id="ARBA00022452"/>
    </source>
</evidence>
<keyword evidence="4" id="KW-0812">Transmembrane</keyword>
<dbReference type="EMBL" id="LSZP01000044">
    <property type="protein sequence ID" value="KXU35195.1"/>
    <property type="molecule type" value="Genomic_DNA"/>
</dbReference>
<dbReference type="RefSeq" id="WP_082782662.1">
    <property type="nucleotide sequence ID" value="NZ_LSZP01000044.1"/>
</dbReference>
<keyword evidence="5 8" id="KW-0732">Signal</keyword>
<name>A0A139SKY6_9BACT</name>
<dbReference type="GO" id="GO:0044718">
    <property type="term" value="P:siderophore transmembrane transport"/>
    <property type="evidence" value="ECO:0007669"/>
    <property type="project" value="TreeGrafter"/>
</dbReference>
<evidence type="ECO:0000256" key="5">
    <source>
        <dbReference type="ARBA" id="ARBA00022729"/>
    </source>
</evidence>
<evidence type="ECO:0000313" key="9">
    <source>
        <dbReference type="EMBL" id="KXU35195.1"/>
    </source>
</evidence>
<dbReference type="Gene3D" id="2.40.170.20">
    <property type="entry name" value="TonB-dependent receptor, beta-barrel domain"/>
    <property type="match status" value="1"/>
</dbReference>
<evidence type="ECO:0000256" key="8">
    <source>
        <dbReference type="SAM" id="SignalP"/>
    </source>
</evidence>
<keyword evidence="6" id="KW-0472">Membrane</keyword>
<comment type="caution">
    <text evidence="9">The sequence shown here is derived from an EMBL/GenBank/DDBJ whole genome shotgun (WGS) entry which is preliminary data.</text>
</comment>
<keyword evidence="10" id="KW-1185">Reference proteome</keyword>
<feature type="chain" id="PRO_5007299343" description="TonB-dependent receptor-like beta-barrel domain-containing protein" evidence="8">
    <location>
        <begin position="39"/>
        <end position="659"/>
    </location>
</feature>
<dbReference type="AlphaFoldDB" id="A0A139SKY6"/>
<organism evidence="9 10">
    <name type="scientific">Cephaloticoccus capnophilus</name>
    <dbReference type="NCBI Taxonomy" id="1548208"/>
    <lineage>
        <taxon>Bacteria</taxon>
        <taxon>Pseudomonadati</taxon>
        <taxon>Verrucomicrobiota</taxon>
        <taxon>Opitutia</taxon>
        <taxon>Opitutales</taxon>
        <taxon>Opitutaceae</taxon>
        <taxon>Cephaloticoccus</taxon>
    </lineage>
</organism>
<keyword evidence="2" id="KW-0813">Transport</keyword>
<comment type="subcellular location">
    <subcellularLocation>
        <location evidence="1">Cell outer membrane</location>
        <topology evidence="1">Multi-pass membrane protein</topology>
    </subcellularLocation>
</comment>
<protein>
    <recommendedName>
        <fullName evidence="11">TonB-dependent receptor-like beta-barrel domain-containing protein</fullName>
    </recommendedName>
</protein>
<feature type="signal peptide" evidence="8">
    <location>
        <begin position="1"/>
        <end position="38"/>
    </location>
</feature>
<evidence type="ECO:0008006" key="11">
    <source>
        <dbReference type="Google" id="ProtNLM"/>
    </source>
</evidence>
<sequence length="659" mass="71002">MFRKTPTAKPVTDRAKLAAPAAFAALALALTAVPRSYAQNDAAALDLPDLIINSSRVANPEPTGTFAMPVSALRYEPLVDVQGRNLAESQADIIVRGGVFENTGFRIGAATLIDPQTGHYTAELPIAPQMLGLPSVRTGAANALGSTNVGVGTIDYRWRALSPNQSNGSISLGAGEDSLLRGEVYQSGAIELGGLKGRIGTLLGIGASLGGDIDYARSSSDGPITYGDHDFERVAGRAQLRTANTQTDLFVAYQAKFFGWPNLYTPFGVAESDNLQTKLAMLNHRRARNGGGHFEVSAYTRRNKDDYEYDRLIPGLFNPYLHTSRMRGFAIDGREVLGDGPAAGASAWGGEWSLRYRAEWLSDSLQSTSLNQGHYNDRDTYKLTLGATREWAAASGGEWLATLGGTWDDSNRDSGTASPVVELAHNFAAGSLWRSVALGYSEATQLPTYTSLNASPSGGLFRGNPDLGRSTSRNLELSASAAALAGWQASIAVFHRWDDSLVDWTFNTASPAARTANAVDIRTLGGELILRGEWGSGSLTLGYTALTKEADYRSAAVDASFYALNYARQRLTAAFVWQFAEGWELRMDNDARIQAKNTLRTRGGRHALRSALGLVWKPAGLRGVELALQADNLWDSEYQEVPAVPAAPRQLSFTLRHAW</sequence>
<dbReference type="STRING" id="1548208.AXK12_05685"/>
<evidence type="ECO:0000256" key="6">
    <source>
        <dbReference type="ARBA" id="ARBA00023136"/>
    </source>
</evidence>
<proteinExistence type="predicted"/>
<evidence type="ECO:0000256" key="4">
    <source>
        <dbReference type="ARBA" id="ARBA00022692"/>
    </source>
</evidence>
<dbReference type="InterPro" id="IPR036942">
    <property type="entry name" value="Beta-barrel_TonB_sf"/>
</dbReference>
<dbReference type="PANTHER" id="PTHR30069">
    <property type="entry name" value="TONB-DEPENDENT OUTER MEMBRANE RECEPTOR"/>
    <property type="match status" value="1"/>
</dbReference>
<dbReference type="Proteomes" id="UP000071392">
    <property type="component" value="Unassembled WGS sequence"/>
</dbReference>
<keyword evidence="7" id="KW-0998">Cell outer membrane</keyword>
<evidence type="ECO:0000256" key="1">
    <source>
        <dbReference type="ARBA" id="ARBA00004571"/>
    </source>
</evidence>
<accession>A0A139SKY6</accession>
<dbReference type="GO" id="GO:0015344">
    <property type="term" value="F:siderophore uptake transmembrane transporter activity"/>
    <property type="evidence" value="ECO:0007669"/>
    <property type="project" value="TreeGrafter"/>
</dbReference>
<dbReference type="GO" id="GO:0009279">
    <property type="term" value="C:cell outer membrane"/>
    <property type="evidence" value="ECO:0007669"/>
    <property type="project" value="UniProtKB-SubCell"/>
</dbReference>
<keyword evidence="3" id="KW-1134">Transmembrane beta strand</keyword>
<dbReference type="SUPFAM" id="SSF56935">
    <property type="entry name" value="Porins"/>
    <property type="match status" value="1"/>
</dbReference>
<evidence type="ECO:0000313" key="10">
    <source>
        <dbReference type="Proteomes" id="UP000071392"/>
    </source>
</evidence>
<evidence type="ECO:0000256" key="7">
    <source>
        <dbReference type="ARBA" id="ARBA00023237"/>
    </source>
</evidence>
<dbReference type="PANTHER" id="PTHR30069:SF29">
    <property type="entry name" value="HEMOGLOBIN AND HEMOGLOBIN-HAPTOGLOBIN-BINDING PROTEIN 1-RELATED"/>
    <property type="match status" value="1"/>
</dbReference>
<evidence type="ECO:0000256" key="2">
    <source>
        <dbReference type="ARBA" id="ARBA00022448"/>
    </source>
</evidence>